<dbReference type="PANTHER" id="PTHR47129:SF1">
    <property type="entry name" value="NMRA-LIKE DOMAIN-CONTAINING PROTEIN"/>
    <property type="match status" value="1"/>
</dbReference>
<keyword evidence="2" id="KW-1185">Reference proteome</keyword>
<dbReference type="InterPro" id="IPR036291">
    <property type="entry name" value="NAD(P)-bd_dom_sf"/>
</dbReference>
<name>A0AAD5S278_9FUNG</name>
<evidence type="ECO:0000313" key="2">
    <source>
        <dbReference type="Proteomes" id="UP001212841"/>
    </source>
</evidence>
<organism evidence="1 2">
    <name type="scientific">Rhizophlyctis rosea</name>
    <dbReference type="NCBI Taxonomy" id="64517"/>
    <lineage>
        <taxon>Eukaryota</taxon>
        <taxon>Fungi</taxon>
        <taxon>Fungi incertae sedis</taxon>
        <taxon>Chytridiomycota</taxon>
        <taxon>Chytridiomycota incertae sedis</taxon>
        <taxon>Chytridiomycetes</taxon>
        <taxon>Rhizophlyctidales</taxon>
        <taxon>Rhizophlyctidaceae</taxon>
        <taxon>Rhizophlyctis</taxon>
    </lineage>
</organism>
<evidence type="ECO:0000313" key="1">
    <source>
        <dbReference type="EMBL" id="KAJ3036769.1"/>
    </source>
</evidence>
<dbReference type="AlphaFoldDB" id="A0AAD5S278"/>
<comment type="caution">
    <text evidence="1">The sequence shown here is derived from an EMBL/GenBank/DDBJ whole genome shotgun (WGS) entry which is preliminary data.</text>
</comment>
<evidence type="ECO:0008006" key="3">
    <source>
        <dbReference type="Google" id="ProtNLM"/>
    </source>
</evidence>
<dbReference type="Gene3D" id="3.40.50.720">
    <property type="entry name" value="NAD(P)-binding Rossmann-like Domain"/>
    <property type="match status" value="1"/>
</dbReference>
<sequence length="314" mass="34088">MIILTGATGNLGSRILHHLLTTLSLDPSQLIITTSNLDSPKITALKQSHPTLQIRHADFLNPSTLPPAFESGTKLILISYPGIDDNRSLAHKNVITAAQQSPTITQIYYTSLAFLSPTKSHVMLAHIGTEEILTALPTTSEKLKYTIIREGIYNESFPLYIGFYSPGDTSVSLAVGDGAISFASRDELGEATARIVLSDSDKYTNKLLTLTGPESIPLSQVVSTISEITGSHVSFNLISKEEYVEKFKNRGDFVSKWVLSHDAIADGECADVTGTLEEVLGRKSVRFVDYLREELKDAGKAKEGLGVGVGTYSR</sequence>
<dbReference type="Proteomes" id="UP001212841">
    <property type="component" value="Unassembled WGS sequence"/>
</dbReference>
<gene>
    <name evidence="1" type="ORF">HK097_003741</name>
</gene>
<dbReference type="PANTHER" id="PTHR47129">
    <property type="entry name" value="QUINONE OXIDOREDUCTASE 2"/>
    <property type="match status" value="1"/>
</dbReference>
<proteinExistence type="predicted"/>
<dbReference type="EMBL" id="JADGJD010001902">
    <property type="protein sequence ID" value="KAJ3036769.1"/>
    <property type="molecule type" value="Genomic_DNA"/>
</dbReference>
<accession>A0AAD5S278</accession>
<reference evidence="1" key="1">
    <citation type="submission" date="2020-05" db="EMBL/GenBank/DDBJ databases">
        <title>Phylogenomic resolution of chytrid fungi.</title>
        <authorList>
            <person name="Stajich J.E."/>
            <person name="Amses K."/>
            <person name="Simmons R."/>
            <person name="Seto K."/>
            <person name="Myers J."/>
            <person name="Bonds A."/>
            <person name="Quandt C.A."/>
            <person name="Barry K."/>
            <person name="Liu P."/>
            <person name="Grigoriev I."/>
            <person name="Longcore J.E."/>
            <person name="James T.Y."/>
        </authorList>
    </citation>
    <scope>NUCLEOTIDE SEQUENCE</scope>
    <source>
        <strain evidence="1">JEL0318</strain>
    </source>
</reference>
<dbReference type="SUPFAM" id="SSF51735">
    <property type="entry name" value="NAD(P)-binding Rossmann-fold domains"/>
    <property type="match status" value="1"/>
</dbReference>
<dbReference type="InterPro" id="IPR052718">
    <property type="entry name" value="NmrA-type_oxidoreductase"/>
</dbReference>
<protein>
    <recommendedName>
        <fullName evidence="3">NmrA-like domain-containing protein</fullName>
    </recommendedName>
</protein>
<dbReference type="Gene3D" id="3.90.25.10">
    <property type="entry name" value="UDP-galactose 4-epimerase, domain 1"/>
    <property type="match status" value="1"/>
</dbReference>